<evidence type="ECO:0000313" key="3">
    <source>
        <dbReference type="Proteomes" id="UP001344447"/>
    </source>
</evidence>
<feature type="transmembrane region" description="Helical" evidence="1">
    <location>
        <begin position="202"/>
        <end position="224"/>
    </location>
</feature>
<dbReference type="EMBL" id="JAVFKY010000001">
    <property type="protein sequence ID" value="KAK5583499.1"/>
    <property type="molecule type" value="Genomic_DNA"/>
</dbReference>
<gene>
    <name evidence="2" type="ORF">RB653_005095</name>
</gene>
<protein>
    <recommendedName>
        <fullName evidence="4">Transmembrane protein</fullName>
    </recommendedName>
</protein>
<keyword evidence="1" id="KW-0812">Transmembrane</keyword>
<name>A0AAN7U0P0_9MYCE</name>
<evidence type="ECO:0000256" key="1">
    <source>
        <dbReference type="SAM" id="Phobius"/>
    </source>
</evidence>
<reference evidence="2 3" key="1">
    <citation type="submission" date="2023-11" db="EMBL/GenBank/DDBJ databases">
        <title>Dfirmibasis_genome.</title>
        <authorList>
            <person name="Edelbroek B."/>
            <person name="Kjellin J."/>
            <person name="Jerlstrom-Hultqvist J."/>
            <person name="Soderbom F."/>
        </authorList>
    </citation>
    <scope>NUCLEOTIDE SEQUENCE [LARGE SCALE GENOMIC DNA]</scope>
    <source>
        <strain evidence="2 3">TNS-C-14</strain>
    </source>
</reference>
<keyword evidence="1" id="KW-0472">Membrane</keyword>
<feature type="transmembrane region" description="Helical" evidence="1">
    <location>
        <begin position="116"/>
        <end position="140"/>
    </location>
</feature>
<accession>A0AAN7U0P0</accession>
<evidence type="ECO:0008006" key="4">
    <source>
        <dbReference type="Google" id="ProtNLM"/>
    </source>
</evidence>
<dbReference type="AlphaFoldDB" id="A0AAN7U0P0"/>
<evidence type="ECO:0000313" key="2">
    <source>
        <dbReference type="EMBL" id="KAK5583499.1"/>
    </source>
</evidence>
<dbReference type="Proteomes" id="UP001344447">
    <property type="component" value="Unassembled WGS sequence"/>
</dbReference>
<feature type="transmembrane region" description="Helical" evidence="1">
    <location>
        <begin position="306"/>
        <end position="328"/>
    </location>
</feature>
<feature type="transmembrane region" description="Helical" evidence="1">
    <location>
        <begin position="81"/>
        <end position="104"/>
    </location>
</feature>
<feature type="transmembrane region" description="Helical" evidence="1">
    <location>
        <begin position="281"/>
        <end position="300"/>
    </location>
</feature>
<keyword evidence="3" id="KW-1185">Reference proteome</keyword>
<sequence>MRSDAIKRRLYTKAIFIIPFWLLSVAFWFASGSVYKINSCVDNGYNETNPNNNTTCVSYTISKYTNFNKNSQLNDFNSTFILFQIIPINILCFLPLLGYMYILASVLKADFVKKAFTVFGIMMLITVPSFLIVSVCIFPLNLRETICSDLKNQFIYNNINNKGNTTFCNLKESFSYFKGNFNDNDGSDNVNTTIDWGITYNWYFIIASIVFSFSMLISIIILLIKDFNSSNIDEGHNYSLVEQENDDNFEDDNPNDVIESGLELWGRNIWYKYTKIPMNSILLSVFQLLYIGSYISLYYFGFKYNLFPFFINLMILFISYYNLIFDGIRDNYLIKRMYREKSVSVNQFIEKIKKTSPKVAILNKPKQEDKNNGIEIVLQPRPLKSWSDQSELDLIIEDNNSGGGFFSGQFKPITELTIIEDFKTSTKLPTDAMSLLFVKTELSNYYIITNKKKRFIKINRGLHSFLVLIGLSGLFNIVYLKRLIHKKTITIKTLFEYDNKQI</sequence>
<feature type="transmembrane region" description="Helical" evidence="1">
    <location>
        <begin position="461"/>
        <end position="480"/>
    </location>
</feature>
<proteinExistence type="predicted"/>
<organism evidence="2 3">
    <name type="scientific">Dictyostelium firmibasis</name>
    <dbReference type="NCBI Taxonomy" id="79012"/>
    <lineage>
        <taxon>Eukaryota</taxon>
        <taxon>Amoebozoa</taxon>
        <taxon>Evosea</taxon>
        <taxon>Eumycetozoa</taxon>
        <taxon>Dictyostelia</taxon>
        <taxon>Dictyosteliales</taxon>
        <taxon>Dictyosteliaceae</taxon>
        <taxon>Dictyostelium</taxon>
    </lineage>
</organism>
<comment type="caution">
    <text evidence="2">The sequence shown here is derived from an EMBL/GenBank/DDBJ whole genome shotgun (WGS) entry which is preliminary data.</text>
</comment>
<feature type="transmembrane region" description="Helical" evidence="1">
    <location>
        <begin position="12"/>
        <end position="30"/>
    </location>
</feature>
<keyword evidence="1" id="KW-1133">Transmembrane helix</keyword>